<dbReference type="RefSeq" id="WP_378101501.1">
    <property type="nucleotide sequence ID" value="NZ_JBHSEP010000026.1"/>
</dbReference>
<reference evidence="6" key="1">
    <citation type="journal article" date="2019" name="Int. J. Syst. Evol. Microbiol.">
        <title>The Global Catalogue of Microorganisms (GCM) 10K type strain sequencing project: providing services to taxonomists for standard genome sequencing and annotation.</title>
        <authorList>
            <consortium name="The Broad Institute Genomics Platform"/>
            <consortium name="The Broad Institute Genome Sequencing Center for Infectious Disease"/>
            <person name="Wu L."/>
            <person name="Ma J."/>
        </authorList>
    </citation>
    <scope>NUCLEOTIDE SEQUENCE [LARGE SCALE GENOMIC DNA]</scope>
    <source>
        <strain evidence="6">CCUG 49571</strain>
    </source>
</reference>
<evidence type="ECO:0000313" key="6">
    <source>
        <dbReference type="Proteomes" id="UP001596028"/>
    </source>
</evidence>
<evidence type="ECO:0000313" key="5">
    <source>
        <dbReference type="EMBL" id="MFC4601442.1"/>
    </source>
</evidence>
<feature type="domain" description="GH15-like" evidence="4">
    <location>
        <begin position="357"/>
        <end position="634"/>
    </location>
</feature>
<keyword evidence="2 5" id="KW-0378">Hydrolase</keyword>
<comment type="similarity">
    <text evidence="1">Belongs to the glycosyl hydrolase 15 family.</text>
</comment>
<gene>
    <name evidence="5" type="ORF">ACFO3S_24575</name>
</gene>
<dbReference type="GO" id="GO:0016787">
    <property type="term" value="F:hydrolase activity"/>
    <property type="evidence" value="ECO:0007669"/>
    <property type="project" value="UniProtKB-KW"/>
</dbReference>
<evidence type="ECO:0000256" key="1">
    <source>
        <dbReference type="ARBA" id="ARBA00006188"/>
    </source>
</evidence>
<dbReference type="SUPFAM" id="SSF74650">
    <property type="entry name" value="Galactose mutarotase-like"/>
    <property type="match status" value="1"/>
</dbReference>
<sequence length="657" mass="73715">MANKPYLIDAIVGNGRMLGSLGRAGRLHRLWWPHIDHPQHVDLIRTGVRLGGERTVWFDEDDGRWERRFSYLPGTNITVAESSLPGFALTVRQHDFALPDKDALVRRYTFTNATDAELSFRFVWHSSMHVNESGLYNTTMFDEANDALVHYHHRSFFAVSGSRDCAKFQCGHAGEAAESGEPNGSEIDMQPDGALLWEFDRLAAGESAEIAVYIAAGADLRESLELLSFVKGESPEHWLRHTASYWREELRRAAPSPEAAPDVVELYERSVLMFKLMADRETGSLLAAPEADERHERCGGYAYCWGRDAAFITTALDRCGLTDASRRFYEWTLRAQEADGSWQQRHYHDGSLAPSWGLQIDEGASILWGMWQHYETTRDEGFARTVWPAVRQGAEYLVSFLDPETGLPSPSIDLWEERNGEHTYSAAAVCGGIRAAASFARLAGDSESASNWETTASGIADAIVRRCWNEADGSFYRGLHLKVDERRFEQALEAGQEGSVAYTSKGYPVYRLKYDRVVDISLLGVSVPFAVLPPEHEYMTRLADTVEERLLSPTVGGIKRYEDDQYAGGNPWILTTLWLAQYRASAGQFEAARRLLRWATEHRTETGLLPEQVDKSTGRPAWIVPLTWSHAMYVLTVRMLADAGQLAEETAARASES</sequence>
<dbReference type="Pfam" id="PF00723">
    <property type="entry name" value="Glyco_hydro_15"/>
    <property type="match status" value="1"/>
</dbReference>
<dbReference type="InterPro" id="IPR011613">
    <property type="entry name" value="GH15-like"/>
</dbReference>
<dbReference type="InterPro" id="IPR046966">
    <property type="entry name" value="Glucoamylase_active_site"/>
</dbReference>
<dbReference type="PANTHER" id="PTHR31616:SF0">
    <property type="entry name" value="GLUCAN 1,4-ALPHA-GLUCOSIDASE"/>
    <property type="match status" value="1"/>
</dbReference>
<dbReference type="Proteomes" id="UP001596028">
    <property type="component" value="Unassembled WGS sequence"/>
</dbReference>
<keyword evidence="6" id="KW-1185">Reference proteome</keyword>
<dbReference type="PROSITE" id="PS00820">
    <property type="entry name" value="GLUCOAMYLASE"/>
    <property type="match status" value="1"/>
</dbReference>
<organism evidence="5 6">
    <name type="scientific">Cohnella hongkongensis</name>
    <dbReference type="NCBI Taxonomy" id="178337"/>
    <lineage>
        <taxon>Bacteria</taxon>
        <taxon>Bacillati</taxon>
        <taxon>Bacillota</taxon>
        <taxon>Bacilli</taxon>
        <taxon>Bacillales</taxon>
        <taxon>Paenibacillaceae</taxon>
        <taxon>Cohnella</taxon>
    </lineage>
</organism>
<dbReference type="PANTHER" id="PTHR31616">
    <property type="entry name" value="TREHALASE"/>
    <property type="match status" value="1"/>
</dbReference>
<dbReference type="Gene3D" id="2.70.98.10">
    <property type="match status" value="1"/>
</dbReference>
<evidence type="ECO:0000256" key="2">
    <source>
        <dbReference type="ARBA" id="ARBA00022801"/>
    </source>
</evidence>
<dbReference type="EMBL" id="JBHSEP010000026">
    <property type="protein sequence ID" value="MFC4601442.1"/>
    <property type="molecule type" value="Genomic_DNA"/>
</dbReference>
<protein>
    <submittedName>
        <fullName evidence="5">Glycoside hydrolase family 15 protein</fullName>
    </submittedName>
</protein>
<dbReference type="InterPro" id="IPR008928">
    <property type="entry name" value="6-hairpin_glycosidase_sf"/>
</dbReference>
<name>A0ABV9FIF5_9BACL</name>
<comment type="caution">
    <text evidence="5">The sequence shown here is derived from an EMBL/GenBank/DDBJ whole genome shotgun (WGS) entry which is preliminary data.</text>
</comment>
<evidence type="ECO:0000256" key="3">
    <source>
        <dbReference type="ARBA" id="ARBA00023295"/>
    </source>
</evidence>
<dbReference type="Gene3D" id="1.50.10.10">
    <property type="match status" value="1"/>
</dbReference>
<proteinExistence type="inferred from homology"/>
<dbReference type="InterPro" id="IPR011013">
    <property type="entry name" value="Gal_mutarotase_sf_dom"/>
</dbReference>
<evidence type="ECO:0000259" key="4">
    <source>
        <dbReference type="Pfam" id="PF00723"/>
    </source>
</evidence>
<dbReference type="InterPro" id="IPR014718">
    <property type="entry name" value="GH-type_carb-bd"/>
</dbReference>
<dbReference type="InterPro" id="IPR012341">
    <property type="entry name" value="6hp_glycosidase-like_sf"/>
</dbReference>
<dbReference type="SUPFAM" id="SSF48208">
    <property type="entry name" value="Six-hairpin glycosidases"/>
    <property type="match status" value="1"/>
</dbReference>
<keyword evidence="3" id="KW-0326">Glycosidase</keyword>
<accession>A0ABV9FIF5</accession>